<comment type="caution">
    <text evidence="1">The sequence shown here is derived from an EMBL/GenBank/DDBJ whole genome shotgun (WGS) entry which is preliminary data.</text>
</comment>
<name>A0A917IQG6_9BACT</name>
<dbReference type="EMBL" id="BMIB01000001">
    <property type="protein sequence ID" value="GGH60203.1"/>
    <property type="molecule type" value="Genomic_DNA"/>
</dbReference>
<evidence type="ECO:0008006" key="3">
    <source>
        <dbReference type="Google" id="ProtNLM"/>
    </source>
</evidence>
<dbReference type="PROSITE" id="PS51257">
    <property type="entry name" value="PROKAR_LIPOPROTEIN"/>
    <property type="match status" value="1"/>
</dbReference>
<reference evidence="1" key="1">
    <citation type="journal article" date="2014" name="Int. J. Syst. Evol. Microbiol.">
        <title>Complete genome sequence of Corynebacterium casei LMG S-19264T (=DSM 44701T), isolated from a smear-ripened cheese.</title>
        <authorList>
            <consortium name="US DOE Joint Genome Institute (JGI-PGF)"/>
            <person name="Walter F."/>
            <person name="Albersmeier A."/>
            <person name="Kalinowski J."/>
            <person name="Ruckert C."/>
        </authorList>
    </citation>
    <scope>NUCLEOTIDE SEQUENCE</scope>
    <source>
        <strain evidence="1">CGMCC 1.15290</strain>
    </source>
</reference>
<dbReference type="Pfam" id="PF16407">
    <property type="entry name" value="PKD_2"/>
    <property type="match status" value="1"/>
</dbReference>
<keyword evidence="2" id="KW-1185">Reference proteome</keyword>
<dbReference type="RefSeq" id="WP_188950665.1">
    <property type="nucleotide sequence ID" value="NZ_BMIB01000001.1"/>
</dbReference>
<gene>
    <name evidence="1" type="ORF">GCM10011379_07800</name>
</gene>
<protein>
    <recommendedName>
        <fullName evidence="3">PKD-like family protein</fullName>
    </recommendedName>
</protein>
<evidence type="ECO:0000313" key="1">
    <source>
        <dbReference type="EMBL" id="GGH60203.1"/>
    </source>
</evidence>
<dbReference type="AlphaFoldDB" id="A0A917IQG6"/>
<proteinExistence type="predicted"/>
<organism evidence="1 2">
    <name type="scientific">Filimonas zeae</name>
    <dbReference type="NCBI Taxonomy" id="1737353"/>
    <lineage>
        <taxon>Bacteria</taxon>
        <taxon>Pseudomonadati</taxon>
        <taxon>Bacteroidota</taxon>
        <taxon>Chitinophagia</taxon>
        <taxon>Chitinophagales</taxon>
        <taxon>Chitinophagaceae</taxon>
        <taxon>Filimonas</taxon>
    </lineage>
</organism>
<accession>A0A917IQG6</accession>
<reference evidence="1" key="2">
    <citation type="submission" date="2020-09" db="EMBL/GenBank/DDBJ databases">
        <authorList>
            <person name="Sun Q."/>
            <person name="Zhou Y."/>
        </authorList>
    </citation>
    <scope>NUCLEOTIDE SEQUENCE</scope>
    <source>
        <strain evidence="1">CGMCC 1.15290</strain>
    </source>
</reference>
<dbReference type="InterPro" id="IPR032183">
    <property type="entry name" value="PKD-like"/>
</dbReference>
<sequence length="486" mass="54180">MKQKILFYLPAILLSALLIQGCYKDKGNYTYNMPPRPELSLDTLYYATLGDSLIIDPHVKVAGNPHLAYEWKISVPSDVNIDVIDSSASFRILFTLDAMRYGAQLTVINQDNGMKYFYKFVVSGQTAFAKGTTVLTVQNGKTILSFVKPDSTVQADIFNVFNTGIALPTQPTQLVAVPEWQFPKSVKQYWIFGKGGPNTGVRVDANNFIQDRFFKDHFFDAPDTINPFKLIPNMLNVMSGVVNGRLYEGSRNTWNLAPIYGMFSGGAVGDYDLSGEIAYVYSVPDEPRAPSAYIAFDRVKYQFLRFFPTGADPVFIGTSYAVEGDAFDPKNVGMPIERLLHATNGICFAYCRAADKTLYELNFRAQFIQGAEPIGFKALQKRPFPRPELVKADTKWDITAAQIIYFTSGDVVYRYNPGNNDFRQLTTTFNGKAITMMKLLDNNTLAVGVENTLYYLNVSTGVFGTVIKKYDGLPGAPVDMAERGLN</sequence>
<evidence type="ECO:0000313" key="2">
    <source>
        <dbReference type="Proteomes" id="UP000627292"/>
    </source>
</evidence>
<dbReference type="Proteomes" id="UP000627292">
    <property type="component" value="Unassembled WGS sequence"/>
</dbReference>